<dbReference type="Gene3D" id="3.90.550.10">
    <property type="entry name" value="Spore Coat Polysaccharide Biosynthesis Protein SpsA, Chain A"/>
    <property type="match status" value="1"/>
</dbReference>
<dbReference type="eggNOG" id="COG1216">
    <property type="taxonomic scope" value="Bacteria"/>
</dbReference>
<name>B4VMH2_9CYAN</name>
<keyword evidence="2" id="KW-0808">Transferase</keyword>
<dbReference type="STRING" id="118168.MC7420_1759"/>
<dbReference type="OrthoDB" id="9812327at2"/>
<dbReference type="PANTHER" id="PTHR22916">
    <property type="entry name" value="GLYCOSYLTRANSFERASE"/>
    <property type="match status" value="1"/>
</dbReference>
<proteinExistence type="predicted"/>
<feature type="domain" description="Glycosyltransferase 2-like prokaryotic type" evidence="1">
    <location>
        <begin position="5"/>
        <end position="252"/>
    </location>
</feature>
<dbReference type="PANTHER" id="PTHR22916:SF3">
    <property type="entry name" value="UDP-GLCNAC:BETAGAL BETA-1,3-N-ACETYLGLUCOSAMINYLTRANSFERASE-LIKE PROTEIN 1"/>
    <property type="match status" value="1"/>
</dbReference>
<evidence type="ECO:0000259" key="1">
    <source>
        <dbReference type="Pfam" id="PF10111"/>
    </source>
</evidence>
<sequence>MPVISVIIPVYNAETTIKETIQSVLNQTFTDLEIIMINDGSQDGTLDVISRISDPRIKIFSYPNSGGQVSRNRGIEKATGEYLAFLDADDLWTPDKLDAQFKALQQNSQAAVAYSWTNRINESSQFLRRGSYLTFNGDVYRQLLVINFLENGSNPLIRKYAITEVGGFDESLSGCQDWDMWLRLADHYPFVAVPSPQILYRESTNSVSSSNLFNLEVNCLRVIERNFSQAPEALQPLRKTSISNIYKYLIFKTFEEAYSCQKGWQSLVFLFKLIKNEPSFCQKKIIIKLLLKATVIILLPSHQSRRLISKFQRTFNTSTLLGYLETNPSL</sequence>
<keyword evidence="3" id="KW-1185">Reference proteome</keyword>
<dbReference type="RefSeq" id="WP_006099714.1">
    <property type="nucleotide sequence ID" value="NZ_DS989845.1"/>
</dbReference>
<dbReference type="InterPro" id="IPR019290">
    <property type="entry name" value="GlycosylTrfase-like_prok"/>
</dbReference>
<gene>
    <name evidence="2" type="ORF">MC7420_1759</name>
</gene>
<protein>
    <submittedName>
        <fullName evidence="2">Glycosyl transferase, group 2 family protein</fullName>
    </submittedName>
</protein>
<dbReference type="EMBL" id="DS989845">
    <property type="protein sequence ID" value="EDX76756.1"/>
    <property type="molecule type" value="Genomic_DNA"/>
</dbReference>
<dbReference type="HOGENOM" id="CLU_025996_0_0_3"/>
<dbReference type="SUPFAM" id="SSF53448">
    <property type="entry name" value="Nucleotide-diphospho-sugar transferases"/>
    <property type="match status" value="1"/>
</dbReference>
<accession>B4VMH2</accession>
<evidence type="ECO:0000313" key="3">
    <source>
        <dbReference type="Proteomes" id="UP000003835"/>
    </source>
</evidence>
<reference evidence="2 3" key="1">
    <citation type="submission" date="2008-07" db="EMBL/GenBank/DDBJ databases">
        <authorList>
            <person name="Tandeau de Marsac N."/>
            <person name="Ferriera S."/>
            <person name="Johnson J."/>
            <person name="Kravitz S."/>
            <person name="Beeson K."/>
            <person name="Sutton G."/>
            <person name="Rogers Y.-H."/>
            <person name="Friedman R."/>
            <person name="Frazier M."/>
            <person name="Venter J.C."/>
        </authorList>
    </citation>
    <scope>NUCLEOTIDE SEQUENCE [LARGE SCALE GENOMIC DNA]</scope>
    <source>
        <strain evidence="2 3">PCC 7420</strain>
    </source>
</reference>
<dbReference type="Pfam" id="PF10111">
    <property type="entry name" value="Glyco_tranf_2_2"/>
    <property type="match status" value="1"/>
</dbReference>
<dbReference type="GO" id="GO:0016757">
    <property type="term" value="F:glycosyltransferase activity"/>
    <property type="evidence" value="ECO:0007669"/>
    <property type="project" value="UniProtKB-ARBA"/>
</dbReference>
<dbReference type="Proteomes" id="UP000003835">
    <property type="component" value="Unassembled WGS sequence"/>
</dbReference>
<evidence type="ECO:0000313" key="2">
    <source>
        <dbReference type="EMBL" id="EDX76756.1"/>
    </source>
</evidence>
<dbReference type="InterPro" id="IPR029044">
    <property type="entry name" value="Nucleotide-diphossugar_trans"/>
</dbReference>
<organism evidence="2 3">
    <name type="scientific">Coleofasciculus chthonoplastes PCC 7420</name>
    <dbReference type="NCBI Taxonomy" id="118168"/>
    <lineage>
        <taxon>Bacteria</taxon>
        <taxon>Bacillati</taxon>
        <taxon>Cyanobacteriota</taxon>
        <taxon>Cyanophyceae</taxon>
        <taxon>Coleofasciculales</taxon>
        <taxon>Coleofasciculaceae</taxon>
        <taxon>Coleofasciculus</taxon>
    </lineage>
</organism>
<dbReference type="AlphaFoldDB" id="B4VMH2"/>